<dbReference type="RefSeq" id="XP_005646204.1">
    <property type="nucleotide sequence ID" value="XM_005646147.1"/>
</dbReference>
<comment type="similarity">
    <text evidence="1">Belongs to the MAP65/ASE1 family.</text>
</comment>
<dbReference type="eggNOG" id="KOG4302">
    <property type="taxonomic scope" value="Eukaryota"/>
</dbReference>
<dbReference type="GO" id="GO:0005737">
    <property type="term" value="C:cytoplasm"/>
    <property type="evidence" value="ECO:0007669"/>
    <property type="project" value="TreeGrafter"/>
</dbReference>
<keyword evidence="5" id="KW-1185">Reference proteome</keyword>
<dbReference type="Proteomes" id="UP000007264">
    <property type="component" value="Unassembled WGS sequence"/>
</dbReference>
<dbReference type="AlphaFoldDB" id="I0YTE1"/>
<feature type="coiled-coil region" evidence="2">
    <location>
        <begin position="79"/>
        <end position="117"/>
    </location>
</feature>
<protein>
    <recommendedName>
        <fullName evidence="6">Microtubule associated protein</fullName>
    </recommendedName>
</protein>
<dbReference type="EMBL" id="AGSI01000012">
    <property type="protein sequence ID" value="EIE21660.1"/>
    <property type="molecule type" value="Genomic_DNA"/>
</dbReference>
<dbReference type="PANTHER" id="PTHR19321">
    <property type="entry name" value="PROTEIN REGULATOR OF CYTOKINESIS 1 PRC1-RELATED"/>
    <property type="match status" value="1"/>
</dbReference>
<accession>I0YTE1</accession>
<gene>
    <name evidence="4" type="ORF">COCSUDRAFT_66998</name>
</gene>
<feature type="compositionally biased region" description="Polar residues" evidence="3">
    <location>
        <begin position="439"/>
        <end position="448"/>
    </location>
</feature>
<organism evidence="4 5">
    <name type="scientific">Coccomyxa subellipsoidea (strain C-169)</name>
    <name type="common">Green microalga</name>
    <dbReference type="NCBI Taxonomy" id="574566"/>
    <lineage>
        <taxon>Eukaryota</taxon>
        <taxon>Viridiplantae</taxon>
        <taxon>Chlorophyta</taxon>
        <taxon>core chlorophytes</taxon>
        <taxon>Trebouxiophyceae</taxon>
        <taxon>Trebouxiophyceae incertae sedis</taxon>
        <taxon>Coccomyxaceae</taxon>
        <taxon>Coccomyxa</taxon>
        <taxon>Coccomyxa subellipsoidea</taxon>
    </lineage>
</organism>
<name>I0YTE1_COCSC</name>
<dbReference type="KEGG" id="csl:COCSUDRAFT_66998"/>
<dbReference type="GO" id="GO:0005819">
    <property type="term" value="C:spindle"/>
    <property type="evidence" value="ECO:0007669"/>
    <property type="project" value="TreeGrafter"/>
</dbReference>
<comment type="caution">
    <text evidence="4">The sequence shown here is derived from an EMBL/GenBank/DDBJ whole genome shotgun (WGS) entry which is preliminary data.</text>
</comment>
<dbReference type="InterPro" id="IPR007145">
    <property type="entry name" value="MAP65_Ase1_PRC1"/>
</dbReference>
<dbReference type="Gene3D" id="1.20.58.1520">
    <property type="match status" value="1"/>
</dbReference>
<evidence type="ECO:0000256" key="3">
    <source>
        <dbReference type="SAM" id="MobiDB-lite"/>
    </source>
</evidence>
<evidence type="ECO:0000256" key="1">
    <source>
        <dbReference type="ARBA" id="ARBA00006187"/>
    </source>
</evidence>
<dbReference type="GO" id="GO:0000226">
    <property type="term" value="P:microtubule cytoskeleton organization"/>
    <property type="evidence" value="ECO:0007669"/>
    <property type="project" value="InterPro"/>
</dbReference>
<sequence length="587" mass="65350">MEALTLLSNSGSDWLQELVEGTLMKQYRIIKEELALWRDKKSQRMEEIEALQAKIGQLHARIGRSMHARSFQDLTSTELERLGIEITRLQDECQKRQQTLESTLSNLRRQSDELGEDAWALAAEAHPTLLRLVEGDGQSTAGDELDVSDKTLKHLDQKAEKLRKLKAERKEQAVNLLSVLEGLWDVLETAEDDVDRKKFQALLDGPLRVHNTTLDKVKAEVEHLEGRKAELIRKMIDVKRRELEDICTESHMSLPPLPHSEAAPDSHTAASAQVAEVLAKVVKQVGDAEAEAERRSRILDAIEDLRSMRAECSWLIEYDRDDSRYKGRDANRKLQRAIKAGKARDRMPAVIEQMQSMLEAWAESEDRPFLYDERDYQEVLAELMHEVQAEAQQRAAAHHQKTQGNRKAAAAVGTPGKPGGLRTGSIRPSTPRSDKALTPLTSSAGSEVQHQRRTPKLLTPRAETLPGCSKDGQLPARKTARNASISVATEEKMNKLLKSCAATPPSNAKKTPVSAAAKAQPLTDSGNLSRVHAQVRVQGDQLMPALSSPSRLASPFSVAAAADKWKQSPEILIPKLPTESLQRTRSF</sequence>
<evidence type="ECO:0008006" key="6">
    <source>
        <dbReference type="Google" id="ProtNLM"/>
    </source>
</evidence>
<reference evidence="4 5" key="1">
    <citation type="journal article" date="2012" name="Genome Biol.">
        <title>The genome of the polar eukaryotic microalga coccomyxa subellipsoidea reveals traits of cold adaptation.</title>
        <authorList>
            <person name="Blanc G."/>
            <person name="Agarkova I."/>
            <person name="Grimwood J."/>
            <person name="Kuo A."/>
            <person name="Brueggeman A."/>
            <person name="Dunigan D."/>
            <person name="Gurnon J."/>
            <person name="Ladunga I."/>
            <person name="Lindquist E."/>
            <person name="Lucas S."/>
            <person name="Pangilinan J."/>
            <person name="Proschold T."/>
            <person name="Salamov A."/>
            <person name="Schmutz J."/>
            <person name="Weeks D."/>
            <person name="Yamada T."/>
            <person name="Claverie J.M."/>
            <person name="Grigoriev I."/>
            <person name="Van Etten J."/>
            <person name="Lomsadze A."/>
            <person name="Borodovsky M."/>
        </authorList>
    </citation>
    <scope>NUCLEOTIDE SEQUENCE [LARGE SCALE GENOMIC DNA]</scope>
    <source>
        <strain evidence="4 5">C-169</strain>
    </source>
</reference>
<dbReference type="PANTHER" id="PTHR19321:SF41">
    <property type="entry name" value="FASCETTO-RELATED"/>
    <property type="match status" value="1"/>
</dbReference>
<evidence type="ECO:0000256" key="2">
    <source>
        <dbReference type="SAM" id="Coils"/>
    </source>
</evidence>
<dbReference type="OrthoDB" id="642895at2759"/>
<feature type="region of interest" description="Disordered" evidence="3">
    <location>
        <begin position="392"/>
        <end position="482"/>
    </location>
</feature>
<dbReference type="Pfam" id="PF03999">
    <property type="entry name" value="MAP65_ASE1"/>
    <property type="match status" value="1"/>
</dbReference>
<evidence type="ECO:0000313" key="5">
    <source>
        <dbReference type="Proteomes" id="UP000007264"/>
    </source>
</evidence>
<dbReference type="GeneID" id="17039708"/>
<keyword evidence="2" id="KW-0175">Coiled coil</keyword>
<dbReference type="STRING" id="574566.I0YTE1"/>
<feature type="coiled-coil region" evidence="2">
    <location>
        <begin position="207"/>
        <end position="241"/>
    </location>
</feature>
<evidence type="ECO:0000313" key="4">
    <source>
        <dbReference type="EMBL" id="EIE21660.1"/>
    </source>
</evidence>
<proteinExistence type="inferred from homology"/>
<dbReference type="GO" id="GO:0008017">
    <property type="term" value="F:microtubule binding"/>
    <property type="evidence" value="ECO:0007669"/>
    <property type="project" value="InterPro"/>
</dbReference>